<gene>
    <name evidence="3" type="ORF">B0H66DRAFT_609887</name>
</gene>
<dbReference type="InterPro" id="IPR058334">
    <property type="entry name" value="DUF8021"/>
</dbReference>
<dbReference type="EMBL" id="JAUEDM010000001">
    <property type="protein sequence ID" value="KAK3329192.1"/>
    <property type="molecule type" value="Genomic_DNA"/>
</dbReference>
<feature type="chain" id="PRO_5042172533" description="DUF8021 domain-containing protein" evidence="1">
    <location>
        <begin position="25"/>
        <end position="292"/>
    </location>
</feature>
<organism evidence="3 4">
    <name type="scientific">Apodospora peruviana</name>
    <dbReference type="NCBI Taxonomy" id="516989"/>
    <lineage>
        <taxon>Eukaryota</taxon>
        <taxon>Fungi</taxon>
        <taxon>Dikarya</taxon>
        <taxon>Ascomycota</taxon>
        <taxon>Pezizomycotina</taxon>
        <taxon>Sordariomycetes</taxon>
        <taxon>Sordariomycetidae</taxon>
        <taxon>Sordariales</taxon>
        <taxon>Lasiosphaeriaceae</taxon>
        <taxon>Apodospora</taxon>
    </lineage>
</organism>
<evidence type="ECO:0000313" key="4">
    <source>
        <dbReference type="Proteomes" id="UP001283341"/>
    </source>
</evidence>
<comment type="caution">
    <text evidence="3">The sequence shown here is derived from an EMBL/GenBank/DDBJ whole genome shotgun (WGS) entry which is preliminary data.</text>
</comment>
<dbReference type="Proteomes" id="UP001283341">
    <property type="component" value="Unassembled WGS sequence"/>
</dbReference>
<keyword evidence="4" id="KW-1185">Reference proteome</keyword>
<name>A0AAE0ME83_9PEZI</name>
<sequence length="292" mass="32001">MGKPTHFWGFIFLTFASFTPTGTSAECSRAALKEAITEYIKASTAGNPSLWTALTSNASYTENGEPVNITKGILSQALKIDHSRRFHDATACASLTELIVTDPIKPYVIHTRMLFDTNNATTKVHTVEALVTILGDWAFNATGYLHWNSLENWDPIPVSKRDDREVIKAAGDAYFDRWNDTSVEIPLGTPCARLEGGAYTGLGDLESNTCNLGGFPSTIVVKNRRYVVDEEMGVVSIFMEFPGLDRTVPDRAAPDSHIFRVQGGRVRYIHTVSHCFAYRCGMTGPVPGSGAD</sequence>
<accession>A0AAE0ME83</accession>
<reference evidence="3" key="1">
    <citation type="journal article" date="2023" name="Mol. Phylogenet. Evol.">
        <title>Genome-scale phylogeny and comparative genomics of the fungal order Sordariales.</title>
        <authorList>
            <person name="Hensen N."/>
            <person name="Bonometti L."/>
            <person name="Westerberg I."/>
            <person name="Brannstrom I.O."/>
            <person name="Guillou S."/>
            <person name="Cros-Aarteil S."/>
            <person name="Calhoun S."/>
            <person name="Haridas S."/>
            <person name="Kuo A."/>
            <person name="Mondo S."/>
            <person name="Pangilinan J."/>
            <person name="Riley R."/>
            <person name="LaButti K."/>
            <person name="Andreopoulos B."/>
            <person name="Lipzen A."/>
            <person name="Chen C."/>
            <person name="Yan M."/>
            <person name="Daum C."/>
            <person name="Ng V."/>
            <person name="Clum A."/>
            <person name="Steindorff A."/>
            <person name="Ohm R.A."/>
            <person name="Martin F."/>
            <person name="Silar P."/>
            <person name="Natvig D.O."/>
            <person name="Lalanne C."/>
            <person name="Gautier V."/>
            <person name="Ament-Velasquez S.L."/>
            <person name="Kruys A."/>
            <person name="Hutchinson M.I."/>
            <person name="Powell A.J."/>
            <person name="Barry K."/>
            <person name="Miller A.N."/>
            <person name="Grigoriev I.V."/>
            <person name="Debuchy R."/>
            <person name="Gladieux P."/>
            <person name="Hiltunen Thoren M."/>
            <person name="Johannesson H."/>
        </authorList>
    </citation>
    <scope>NUCLEOTIDE SEQUENCE</scope>
    <source>
        <strain evidence="3">CBS 118394</strain>
    </source>
</reference>
<keyword evidence="1" id="KW-0732">Signal</keyword>
<proteinExistence type="predicted"/>
<feature type="domain" description="DUF8021" evidence="2">
    <location>
        <begin position="160"/>
        <end position="272"/>
    </location>
</feature>
<protein>
    <recommendedName>
        <fullName evidence="2">DUF8021 domain-containing protein</fullName>
    </recommendedName>
</protein>
<dbReference type="Pfam" id="PF26061">
    <property type="entry name" value="DUF8021"/>
    <property type="match status" value="1"/>
</dbReference>
<evidence type="ECO:0000256" key="1">
    <source>
        <dbReference type="SAM" id="SignalP"/>
    </source>
</evidence>
<feature type="signal peptide" evidence="1">
    <location>
        <begin position="1"/>
        <end position="24"/>
    </location>
</feature>
<reference evidence="3" key="2">
    <citation type="submission" date="2023-06" db="EMBL/GenBank/DDBJ databases">
        <authorList>
            <consortium name="Lawrence Berkeley National Laboratory"/>
            <person name="Haridas S."/>
            <person name="Hensen N."/>
            <person name="Bonometti L."/>
            <person name="Westerberg I."/>
            <person name="Brannstrom I.O."/>
            <person name="Guillou S."/>
            <person name="Cros-Aarteil S."/>
            <person name="Calhoun S."/>
            <person name="Kuo A."/>
            <person name="Mondo S."/>
            <person name="Pangilinan J."/>
            <person name="Riley R."/>
            <person name="Labutti K."/>
            <person name="Andreopoulos B."/>
            <person name="Lipzen A."/>
            <person name="Chen C."/>
            <person name="Yanf M."/>
            <person name="Daum C."/>
            <person name="Ng V."/>
            <person name="Clum A."/>
            <person name="Steindorff A."/>
            <person name="Ohm R."/>
            <person name="Martin F."/>
            <person name="Silar P."/>
            <person name="Natvig D."/>
            <person name="Lalanne C."/>
            <person name="Gautier V."/>
            <person name="Ament-Velasquez S.L."/>
            <person name="Kruys A."/>
            <person name="Hutchinson M.I."/>
            <person name="Powell A.J."/>
            <person name="Barry K."/>
            <person name="Miller A.N."/>
            <person name="Grigoriev I.V."/>
            <person name="Debuchy R."/>
            <person name="Gladieux P."/>
            <person name="Thoren M.H."/>
            <person name="Johannesson H."/>
        </authorList>
    </citation>
    <scope>NUCLEOTIDE SEQUENCE</scope>
    <source>
        <strain evidence="3">CBS 118394</strain>
    </source>
</reference>
<evidence type="ECO:0000259" key="2">
    <source>
        <dbReference type="Pfam" id="PF26061"/>
    </source>
</evidence>
<evidence type="ECO:0000313" key="3">
    <source>
        <dbReference type="EMBL" id="KAK3329192.1"/>
    </source>
</evidence>
<dbReference type="AlphaFoldDB" id="A0AAE0ME83"/>